<evidence type="ECO:0000313" key="6">
    <source>
        <dbReference type="EMBL" id="WYY07559.1"/>
    </source>
</evidence>
<keyword evidence="7" id="KW-1185">Reference proteome</keyword>
<accession>A0ABZ2U4M4</accession>
<keyword evidence="3" id="KW-0804">Transcription</keyword>
<dbReference type="InterPro" id="IPR050109">
    <property type="entry name" value="HTH-type_TetR-like_transc_reg"/>
</dbReference>
<keyword evidence="2 4" id="KW-0238">DNA-binding</keyword>
<sequence length="201" mass="21682">MTTARTRMSPAARRRQFIDLGVDMARTMSLDSVTMEAVAEAAGVSKGLIFHYFESKADFHLCVVSEQAQAMLERTEPREDLGDPIAMLQASMSAYVDYVADNGKGFVGVIRGAASADDALRAVADRTRAAMTDRIFAHAPAIGIERTPAIELAVAGWIAFVEESLVRWIDEPVITREELVAVLVGALPILAGLTTSIVAEE</sequence>
<organism evidence="6 7">
    <name type="scientific">Gordonia hydrophobica</name>
    <dbReference type="NCBI Taxonomy" id="40516"/>
    <lineage>
        <taxon>Bacteria</taxon>
        <taxon>Bacillati</taxon>
        <taxon>Actinomycetota</taxon>
        <taxon>Actinomycetes</taxon>
        <taxon>Mycobacteriales</taxon>
        <taxon>Gordoniaceae</taxon>
        <taxon>Gordonia</taxon>
    </lineage>
</organism>
<dbReference type="PANTHER" id="PTHR30055">
    <property type="entry name" value="HTH-TYPE TRANSCRIPTIONAL REGULATOR RUTR"/>
    <property type="match status" value="1"/>
</dbReference>
<dbReference type="Gene3D" id="1.10.357.10">
    <property type="entry name" value="Tetracycline Repressor, domain 2"/>
    <property type="match status" value="1"/>
</dbReference>
<dbReference type="Pfam" id="PF00440">
    <property type="entry name" value="TetR_N"/>
    <property type="match status" value="1"/>
</dbReference>
<dbReference type="PROSITE" id="PS50977">
    <property type="entry name" value="HTH_TETR_2"/>
    <property type="match status" value="1"/>
</dbReference>
<evidence type="ECO:0000313" key="7">
    <source>
        <dbReference type="Proteomes" id="UP001479933"/>
    </source>
</evidence>
<gene>
    <name evidence="6" type="ORF">RVF87_00250</name>
</gene>
<evidence type="ECO:0000256" key="4">
    <source>
        <dbReference type="PROSITE-ProRule" id="PRU00335"/>
    </source>
</evidence>
<dbReference type="Proteomes" id="UP001479933">
    <property type="component" value="Chromosome"/>
</dbReference>
<keyword evidence="1" id="KW-0805">Transcription regulation</keyword>
<dbReference type="InterPro" id="IPR054129">
    <property type="entry name" value="DesT_TetR_C"/>
</dbReference>
<dbReference type="InterPro" id="IPR001647">
    <property type="entry name" value="HTH_TetR"/>
</dbReference>
<evidence type="ECO:0000259" key="5">
    <source>
        <dbReference type="PROSITE" id="PS50977"/>
    </source>
</evidence>
<reference evidence="6 7" key="1">
    <citation type="journal article" date="2023" name="Virus Evol.">
        <title>Computational host range prediction-The good, the bad, and the ugly.</title>
        <authorList>
            <person name="Howell A.A."/>
            <person name="Versoza C.J."/>
            <person name="Pfeifer S.P."/>
        </authorList>
    </citation>
    <scope>NUCLEOTIDE SEQUENCE [LARGE SCALE GENOMIC DNA]</scope>
    <source>
        <strain evidence="6 7">1610/1b</strain>
    </source>
</reference>
<dbReference type="InterPro" id="IPR036271">
    <property type="entry name" value="Tet_transcr_reg_TetR-rel_C_sf"/>
</dbReference>
<evidence type="ECO:0000256" key="1">
    <source>
        <dbReference type="ARBA" id="ARBA00023015"/>
    </source>
</evidence>
<dbReference type="EMBL" id="CP136137">
    <property type="protein sequence ID" value="WYY07559.1"/>
    <property type="molecule type" value="Genomic_DNA"/>
</dbReference>
<name>A0ABZ2U4M4_9ACTN</name>
<feature type="DNA-binding region" description="H-T-H motif" evidence="4">
    <location>
        <begin position="34"/>
        <end position="53"/>
    </location>
</feature>
<dbReference type="SUPFAM" id="SSF48498">
    <property type="entry name" value="Tetracyclin repressor-like, C-terminal domain"/>
    <property type="match status" value="1"/>
</dbReference>
<dbReference type="RefSeq" id="WP_066165664.1">
    <property type="nucleotide sequence ID" value="NZ_CP136137.1"/>
</dbReference>
<evidence type="ECO:0000256" key="2">
    <source>
        <dbReference type="ARBA" id="ARBA00023125"/>
    </source>
</evidence>
<dbReference type="PANTHER" id="PTHR30055:SF234">
    <property type="entry name" value="HTH-TYPE TRANSCRIPTIONAL REGULATOR BETI"/>
    <property type="match status" value="1"/>
</dbReference>
<dbReference type="InterPro" id="IPR009057">
    <property type="entry name" value="Homeodomain-like_sf"/>
</dbReference>
<dbReference type="SUPFAM" id="SSF46689">
    <property type="entry name" value="Homeodomain-like"/>
    <property type="match status" value="1"/>
</dbReference>
<evidence type="ECO:0000256" key="3">
    <source>
        <dbReference type="ARBA" id="ARBA00023163"/>
    </source>
</evidence>
<feature type="domain" description="HTH tetR-type" evidence="5">
    <location>
        <begin position="11"/>
        <end position="71"/>
    </location>
</feature>
<protein>
    <submittedName>
        <fullName evidence="6">TetR/AcrR family transcriptional regulator</fullName>
    </submittedName>
</protein>
<proteinExistence type="predicted"/>
<dbReference type="Pfam" id="PF21943">
    <property type="entry name" value="TetR_C_46"/>
    <property type="match status" value="1"/>
</dbReference>